<protein>
    <submittedName>
        <fullName evidence="2">Uncharacterized protein</fullName>
    </submittedName>
</protein>
<feature type="transmembrane region" description="Helical" evidence="1">
    <location>
        <begin position="6"/>
        <end position="26"/>
    </location>
</feature>
<gene>
    <name evidence="2" type="ordered locus">S70_19285</name>
</gene>
<dbReference type="HOGENOM" id="CLU_1915196_0_0_6"/>
<keyword evidence="1" id="KW-0472">Membrane</keyword>
<dbReference type="RefSeq" id="WP_004919070.1">
    <property type="nucleotide sequence ID" value="NC_017731.1"/>
</dbReference>
<dbReference type="GeneID" id="93519620"/>
<accession>A0A140ST29</accession>
<keyword evidence="1" id="KW-0812">Transmembrane</keyword>
<dbReference type="Proteomes" id="UP000005012">
    <property type="component" value="Chromosome"/>
</dbReference>
<keyword evidence="1" id="KW-1133">Transmembrane helix</keyword>
<reference evidence="3" key="2">
    <citation type="submission" date="2012-04" db="EMBL/GenBank/DDBJ databases">
        <title>Complete genome sequence of Providencia stuartii clinical isolate MRSN 2154.</title>
        <authorList>
            <person name="Clifford R.J."/>
            <person name="Hang J."/>
            <person name="Riley M.C."/>
            <person name="Onmus-Leone F."/>
            <person name="Kuschner R.A."/>
            <person name="Lesho E.P."/>
            <person name="Waterman P.E."/>
        </authorList>
    </citation>
    <scope>NUCLEOTIDE SEQUENCE [LARGE SCALE GENOMIC DNA]</scope>
    <source>
        <strain evidence="3">MRSN 2154</strain>
    </source>
</reference>
<dbReference type="EMBL" id="CP003488">
    <property type="protein sequence ID" value="AFH95653.1"/>
    <property type="molecule type" value="Genomic_DNA"/>
</dbReference>
<name>A0A140ST29_PROSM</name>
<dbReference type="AlphaFoldDB" id="A0A140ST29"/>
<dbReference type="PATRIC" id="fig|1157951.4.peg.3875"/>
<dbReference type="OrthoDB" id="6455630at2"/>
<organism evidence="2 3">
    <name type="scientific">Providencia stuartii (strain MRSN 2154)</name>
    <dbReference type="NCBI Taxonomy" id="1157951"/>
    <lineage>
        <taxon>Bacteria</taxon>
        <taxon>Pseudomonadati</taxon>
        <taxon>Pseudomonadota</taxon>
        <taxon>Gammaproteobacteria</taxon>
        <taxon>Enterobacterales</taxon>
        <taxon>Morganellaceae</taxon>
        <taxon>Providencia</taxon>
    </lineage>
</organism>
<dbReference type="KEGG" id="psi:S70_19285"/>
<evidence type="ECO:0000313" key="2">
    <source>
        <dbReference type="EMBL" id="AFH95653.1"/>
    </source>
</evidence>
<proteinExistence type="predicted"/>
<sequence>MKNVMTALTAFVMLMGVAIAALLIVFPQQWKQDIYPSVASILPESINALMPSWGADYNACDSLESNLQTFAEYLKTNEDVVNVKGMNGLDDQLNAIRSRVESMPVQVRKLVCQQEYARLEGLKSVFFLGNN</sequence>
<reference evidence="2 3" key="1">
    <citation type="journal article" date="2012" name="J. Bacteriol.">
        <title>Complete Genome Sequence of Providencia stuartii Clinical Isolate MRSN 2154.</title>
        <authorList>
            <person name="Clifford R.J."/>
            <person name="Hang J."/>
            <person name="Riley M.C."/>
            <person name="Onmus-Leone F."/>
            <person name="Kuschner R.A."/>
            <person name="Lesho E.P."/>
            <person name="Waterman P.E."/>
        </authorList>
    </citation>
    <scope>NUCLEOTIDE SEQUENCE [LARGE SCALE GENOMIC DNA]</scope>
    <source>
        <strain evidence="2 3">MRSN 2154</strain>
    </source>
</reference>
<evidence type="ECO:0000256" key="1">
    <source>
        <dbReference type="SAM" id="Phobius"/>
    </source>
</evidence>
<evidence type="ECO:0000313" key="3">
    <source>
        <dbReference type="Proteomes" id="UP000005012"/>
    </source>
</evidence>